<proteinExistence type="predicted"/>
<evidence type="ECO:0000313" key="4">
    <source>
        <dbReference type="Proteomes" id="UP000184436"/>
    </source>
</evidence>
<dbReference type="PROSITE" id="PS51257">
    <property type="entry name" value="PROKAR_LIPOPROTEIN"/>
    <property type="match status" value="1"/>
</dbReference>
<feature type="signal peptide" evidence="2">
    <location>
        <begin position="1"/>
        <end position="19"/>
    </location>
</feature>
<dbReference type="EMBL" id="FQVD01000001">
    <property type="protein sequence ID" value="SHE34461.1"/>
    <property type="molecule type" value="Genomic_DNA"/>
</dbReference>
<evidence type="ECO:0000256" key="2">
    <source>
        <dbReference type="SAM" id="SignalP"/>
    </source>
</evidence>
<accession>A0A1M4SQJ6</accession>
<dbReference type="RefSeq" id="WP_025073590.1">
    <property type="nucleotide sequence ID" value="NZ_FQVD01000001.1"/>
</dbReference>
<evidence type="ECO:0008006" key="5">
    <source>
        <dbReference type="Google" id="ProtNLM"/>
    </source>
</evidence>
<evidence type="ECO:0000256" key="1">
    <source>
        <dbReference type="SAM" id="MobiDB-lite"/>
    </source>
</evidence>
<dbReference type="AlphaFoldDB" id="A0A1M4SQJ6"/>
<organism evidence="3 4">
    <name type="scientific">Bacteroides faecichinchillae</name>
    <dbReference type="NCBI Taxonomy" id="871325"/>
    <lineage>
        <taxon>Bacteria</taxon>
        <taxon>Pseudomonadati</taxon>
        <taxon>Bacteroidota</taxon>
        <taxon>Bacteroidia</taxon>
        <taxon>Bacteroidales</taxon>
        <taxon>Bacteroidaceae</taxon>
        <taxon>Bacteroides</taxon>
    </lineage>
</organism>
<keyword evidence="4" id="KW-1185">Reference proteome</keyword>
<protein>
    <recommendedName>
        <fullName evidence="5">Fimbrillin-A associated anchor protein Mfa1 and Mfa2</fullName>
    </recommendedName>
</protein>
<dbReference type="STRING" id="871325.SAMN05444349_101217"/>
<feature type="region of interest" description="Disordered" evidence="1">
    <location>
        <begin position="363"/>
        <end position="384"/>
    </location>
</feature>
<dbReference type="OrthoDB" id="1027455at2"/>
<evidence type="ECO:0000313" key="3">
    <source>
        <dbReference type="EMBL" id="SHE34461.1"/>
    </source>
</evidence>
<name>A0A1M4SQJ6_9BACE</name>
<gene>
    <name evidence="3" type="ORF">SAMN05444349_101217</name>
</gene>
<dbReference type="Proteomes" id="UP000184436">
    <property type="component" value="Unassembled WGS sequence"/>
</dbReference>
<feature type="chain" id="PRO_5030031028" description="Fimbrillin-A associated anchor protein Mfa1 and Mfa2" evidence="2">
    <location>
        <begin position="20"/>
        <end position="409"/>
    </location>
</feature>
<reference evidence="3 4" key="1">
    <citation type="submission" date="2016-11" db="EMBL/GenBank/DDBJ databases">
        <authorList>
            <person name="Jaros S."/>
            <person name="Januszkiewicz K."/>
            <person name="Wedrychowicz H."/>
        </authorList>
    </citation>
    <scope>NUCLEOTIDE SEQUENCE [LARGE SCALE GENOMIC DNA]</scope>
    <source>
        <strain evidence="3 4">DSM 26883</strain>
    </source>
</reference>
<sequence length="409" mass="42513">MKNYLFLSAVGMMMLAACSNDDTVPLEGSGSGEAGPEIVLSINSGGGGMGVRGSRPVNSSEAANNVTAVQLYIYNEAGTDVTSTALSTGTQNPVVWTAGPSDSAVPGDNPNPSHKASQTVKLNKLSPDGIYTVVAYGYNNVADYTISGGGNGNDAFTATPVVTPLTTEAELFAGKATFTVSNGNIQTGTSVEVELHRHVAGLLGYFKNIPILYPNPNAAGVPTLVAFVRVYAPSSSSALTFPSTLTMNGTSGTVAKTKVLEVNLVTYITDYTSQTLAVAGDLTKNFIIPAGTSPVTVENSVLTGRFLVPFAKVAGSPTFIVQLEDVTGAVLKSWDVVNNALGVGTKEYDVQRNYFYSLGQKYKASSTDGGTPGPGTTGDDDNPINLSQETVITVTVNDAWDTIYNLGIE</sequence>
<keyword evidence="2" id="KW-0732">Signal</keyword>